<keyword evidence="6" id="KW-1185">Reference proteome</keyword>
<sequence>MEKTYEVTGMKCQGCVTKVTEKLSAVPGVKAVNVDLEKKQATITGRPFKFFLKRALKGTKFNLGKEIK</sequence>
<evidence type="ECO:0000256" key="1">
    <source>
        <dbReference type="ARBA" id="ARBA00022723"/>
    </source>
</evidence>
<keyword evidence="1" id="KW-0479">Metal-binding</keyword>
<dbReference type="PROSITE" id="PS01047">
    <property type="entry name" value="HMA_1"/>
    <property type="match status" value="1"/>
</dbReference>
<dbReference type="GO" id="GO:0046872">
    <property type="term" value="F:metal ion binding"/>
    <property type="evidence" value="ECO:0007669"/>
    <property type="project" value="UniProtKB-KW"/>
</dbReference>
<protein>
    <submittedName>
        <fullName evidence="3">Carbonate dehydratase</fullName>
    </submittedName>
    <submittedName>
        <fullName evidence="4">Heavy-metal-associated domain-containing protein</fullName>
    </submittedName>
</protein>
<evidence type="ECO:0000313" key="5">
    <source>
        <dbReference type="Proteomes" id="UP000029382"/>
    </source>
</evidence>
<reference evidence="4 6" key="2">
    <citation type="submission" date="2016-10" db="EMBL/GenBank/DDBJ databases">
        <authorList>
            <person name="Varghese N."/>
            <person name="Submissions S."/>
        </authorList>
    </citation>
    <scope>NUCLEOTIDE SEQUENCE [LARGE SCALE GENOMIC DNA]</scope>
    <source>
        <strain evidence="4 6">JB1</strain>
    </source>
</reference>
<dbReference type="InterPro" id="IPR036163">
    <property type="entry name" value="HMA_dom_sf"/>
</dbReference>
<dbReference type="Pfam" id="PF00403">
    <property type="entry name" value="HMA"/>
    <property type="match status" value="1"/>
</dbReference>
<dbReference type="AlphaFoldDB" id="A0A091CBM7"/>
<organism evidence="3 5">
    <name type="scientific">Streptococcus equinus JB1</name>
    <dbReference type="NCBI Taxonomy" id="1294274"/>
    <lineage>
        <taxon>Bacteria</taxon>
        <taxon>Bacillati</taxon>
        <taxon>Bacillota</taxon>
        <taxon>Bacilli</taxon>
        <taxon>Lactobacillales</taxon>
        <taxon>Streptococcaceae</taxon>
        <taxon>Streptococcus</taxon>
    </lineage>
</organism>
<dbReference type="Proteomes" id="UP000029382">
    <property type="component" value="Unassembled WGS sequence"/>
</dbReference>
<dbReference type="InterPro" id="IPR006121">
    <property type="entry name" value="HMA_dom"/>
</dbReference>
<dbReference type="SUPFAM" id="SSF55008">
    <property type="entry name" value="HMA, heavy metal-associated domain"/>
    <property type="match status" value="1"/>
</dbReference>
<evidence type="ECO:0000313" key="3">
    <source>
        <dbReference type="EMBL" id="KFN88853.1"/>
    </source>
</evidence>
<evidence type="ECO:0000313" key="6">
    <source>
        <dbReference type="Proteomes" id="UP000182793"/>
    </source>
</evidence>
<feature type="domain" description="HMA" evidence="2">
    <location>
        <begin position="1"/>
        <end position="68"/>
    </location>
</feature>
<dbReference type="Gene3D" id="3.30.70.100">
    <property type="match status" value="1"/>
</dbReference>
<dbReference type="PROSITE" id="PS50846">
    <property type="entry name" value="HMA_2"/>
    <property type="match status" value="1"/>
</dbReference>
<dbReference type="Proteomes" id="UP000182793">
    <property type="component" value="Unassembled WGS sequence"/>
</dbReference>
<evidence type="ECO:0000313" key="4">
    <source>
        <dbReference type="EMBL" id="SFL24946.1"/>
    </source>
</evidence>
<dbReference type="EMBL" id="AUZH01000001">
    <property type="protein sequence ID" value="KFN88853.1"/>
    <property type="molecule type" value="Genomic_DNA"/>
</dbReference>
<evidence type="ECO:0000259" key="2">
    <source>
        <dbReference type="PROSITE" id="PS50846"/>
    </source>
</evidence>
<dbReference type="CDD" id="cd00371">
    <property type="entry name" value="HMA"/>
    <property type="match status" value="1"/>
</dbReference>
<proteinExistence type="predicted"/>
<name>A0A091CBM7_STREI</name>
<accession>A0A091CBM7</accession>
<dbReference type="EMBL" id="FOTG01000005">
    <property type="protein sequence ID" value="SFL24946.1"/>
    <property type="molecule type" value="Genomic_DNA"/>
</dbReference>
<reference evidence="3 5" key="1">
    <citation type="journal article" date="2014" name="Genome Announc.">
        <title>Draft Genome Sequences of Streptococcus bovis Strains ATCC 33317 and JB1.</title>
        <authorList>
            <person name="Benahmed F.H."/>
            <person name="Gopinath G.R."/>
            <person name="Harbottle H."/>
            <person name="Cotta M.A."/>
            <person name="Luo Y."/>
            <person name="Henderson C."/>
            <person name="Teri P."/>
            <person name="Soppet D."/>
            <person name="Rasmussen M."/>
            <person name="Whitehead T.R."/>
            <person name="Davidson M."/>
        </authorList>
    </citation>
    <scope>NUCLEOTIDE SEQUENCE [LARGE SCALE GENOMIC DNA]</scope>
    <source>
        <strain evidence="3 5">JB1</strain>
    </source>
</reference>
<comment type="caution">
    <text evidence="3">The sequence shown here is derived from an EMBL/GenBank/DDBJ whole genome shotgun (WGS) entry which is preliminary data.</text>
</comment>
<dbReference type="RefSeq" id="WP_039695928.1">
    <property type="nucleotide sequence ID" value="NZ_AUZH01000001.1"/>
</dbReference>
<dbReference type="InterPro" id="IPR017969">
    <property type="entry name" value="Heavy-metal-associated_CS"/>
</dbReference>
<gene>
    <name evidence="3" type="ORF">H702_00290</name>
    <name evidence="4" type="ORF">SAMN02910290_01056</name>
</gene>